<keyword evidence="3" id="KW-1185">Reference proteome</keyword>
<gene>
    <name evidence="2" type="ORF">B0H16DRAFT_1625225</name>
</gene>
<accession>A0AAD7H4T8</accession>
<dbReference type="Proteomes" id="UP001215598">
    <property type="component" value="Unassembled WGS sequence"/>
</dbReference>
<reference evidence="2" key="1">
    <citation type="submission" date="2023-03" db="EMBL/GenBank/DDBJ databases">
        <title>Massive genome expansion in bonnet fungi (Mycena s.s.) driven by repeated elements and novel gene families across ecological guilds.</title>
        <authorList>
            <consortium name="Lawrence Berkeley National Laboratory"/>
            <person name="Harder C.B."/>
            <person name="Miyauchi S."/>
            <person name="Viragh M."/>
            <person name="Kuo A."/>
            <person name="Thoen E."/>
            <person name="Andreopoulos B."/>
            <person name="Lu D."/>
            <person name="Skrede I."/>
            <person name="Drula E."/>
            <person name="Henrissat B."/>
            <person name="Morin E."/>
            <person name="Kohler A."/>
            <person name="Barry K."/>
            <person name="LaButti K."/>
            <person name="Morin E."/>
            <person name="Salamov A."/>
            <person name="Lipzen A."/>
            <person name="Mereny Z."/>
            <person name="Hegedus B."/>
            <person name="Baldrian P."/>
            <person name="Stursova M."/>
            <person name="Weitz H."/>
            <person name="Taylor A."/>
            <person name="Grigoriev I.V."/>
            <person name="Nagy L.G."/>
            <person name="Martin F."/>
            <person name="Kauserud H."/>
        </authorList>
    </citation>
    <scope>NUCLEOTIDE SEQUENCE</scope>
    <source>
        <strain evidence="2">CBHHK182m</strain>
    </source>
</reference>
<feature type="region of interest" description="Disordered" evidence="1">
    <location>
        <begin position="1"/>
        <end position="46"/>
    </location>
</feature>
<organism evidence="2 3">
    <name type="scientific">Mycena metata</name>
    <dbReference type="NCBI Taxonomy" id="1033252"/>
    <lineage>
        <taxon>Eukaryota</taxon>
        <taxon>Fungi</taxon>
        <taxon>Dikarya</taxon>
        <taxon>Basidiomycota</taxon>
        <taxon>Agaricomycotina</taxon>
        <taxon>Agaricomycetes</taxon>
        <taxon>Agaricomycetidae</taxon>
        <taxon>Agaricales</taxon>
        <taxon>Marasmiineae</taxon>
        <taxon>Mycenaceae</taxon>
        <taxon>Mycena</taxon>
    </lineage>
</organism>
<dbReference type="EMBL" id="JARKIB010000368">
    <property type="protein sequence ID" value="KAJ7712378.1"/>
    <property type="molecule type" value="Genomic_DNA"/>
</dbReference>
<proteinExistence type="predicted"/>
<sequence length="216" mass="24455">MLRQGACRRPQRKARASVQSIPRDSNLPTVSGSKSGTASSVNQRSMCTTPASWRYKTRVTRPSPLTQAAEDISKCVRKDGKHVRRGGWVQEEEHGIHVEYDESVLRIIKKKTRRDIHGGEYRYAQVLVPRSLPRSRCRCASASASPAQSEPSLDTRRRRRSAFHPSVRARSRISSSTPNSISVWASRTVATTHAPVAFLRRLRSRKQKKKGRKRED</sequence>
<feature type="region of interest" description="Disordered" evidence="1">
    <location>
        <begin position="197"/>
        <end position="216"/>
    </location>
</feature>
<feature type="compositionally biased region" description="Polar residues" evidence="1">
    <location>
        <begin position="17"/>
        <end position="46"/>
    </location>
</feature>
<dbReference type="AlphaFoldDB" id="A0AAD7H4T8"/>
<evidence type="ECO:0000313" key="3">
    <source>
        <dbReference type="Proteomes" id="UP001215598"/>
    </source>
</evidence>
<feature type="region of interest" description="Disordered" evidence="1">
    <location>
        <begin position="139"/>
        <end position="180"/>
    </location>
</feature>
<name>A0AAD7H4T8_9AGAR</name>
<comment type="caution">
    <text evidence="2">The sequence shown here is derived from an EMBL/GenBank/DDBJ whole genome shotgun (WGS) entry which is preliminary data.</text>
</comment>
<feature type="compositionally biased region" description="Basic residues" evidence="1">
    <location>
        <begin position="200"/>
        <end position="216"/>
    </location>
</feature>
<feature type="compositionally biased region" description="Low complexity" evidence="1">
    <location>
        <begin position="139"/>
        <end position="152"/>
    </location>
</feature>
<evidence type="ECO:0000256" key="1">
    <source>
        <dbReference type="SAM" id="MobiDB-lite"/>
    </source>
</evidence>
<protein>
    <submittedName>
        <fullName evidence="2">Uncharacterized protein</fullName>
    </submittedName>
</protein>
<evidence type="ECO:0000313" key="2">
    <source>
        <dbReference type="EMBL" id="KAJ7712378.1"/>
    </source>
</evidence>
<feature type="compositionally biased region" description="Basic residues" evidence="1">
    <location>
        <begin position="156"/>
        <end position="171"/>
    </location>
</feature>